<organism evidence="2 3">
    <name type="scientific">Trametes cubensis</name>
    <dbReference type="NCBI Taxonomy" id="1111947"/>
    <lineage>
        <taxon>Eukaryota</taxon>
        <taxon>Fungi</taxon>
        <taxon>Dikarya</taxon>
        <taxon>Basidiomycota</taxon>
        <taxon>Agaricomycotina</taxon>
        <taxon>Agaricomycetes</taxon>
        <taxon>Polyporales</taxon>
        <taxon>Polyporaceae</taxon>
        <taxon>Trametes</taxon>
    </lineage>
</organism>
<name>A0AAD7U0T1_9APHY</name>
<evidence type="ECO:0000313" key="2">
    <source>
        <dbReference type="EMBL" id="KAJ8494690.1"/>
    </source>
</evidence>
<protein>
    <submittedName>
        <fullName evidence="2">Uncharacterized protein</fullName>
    </submittedName>
</protein>
<evidence type="ECO:0000256" key="1">
    <source>
        <dbReference type="SAM" id="MobiDB-lite"/>
    </source>
</evidence>
<dbReference type="Proteomes" id="UP001215151">
    <property type="component" value="Unassembled WGS sequence"/>
</dbReference>
<comment type="caution">
    <text evidence="2">The sequence shown here is derived from an EMBL/GenBank/DDBJ whole genome shotgun (WGS) entry which is preliminary data.</text>
</comment>
<dbReference type="AlphaFoldDB" id="A0AAD7U0T1"/>
<sequence>MSSSKKASASRTQPYVAPSTRPNPTPRDVMYIAGTGKRPDMSIEDAERLKSELEERERSQSLRERPLYVHLKDVQLSANPTSEHMLQYFRVPLPGVTDPYFKIDIISNGKIGFQLAGDDVRNDSAPVHPYVAQTVDNAMMCLDDEIRGGIIWTQRVYFAQELTKMTPTDKRIRPGYTLGHLVTLLLHKQYRHWFSQVITLMSESDTQPRPPTQLPALSSTNLRSLPIPYPDSSALKPVPRLRPKSELRVRK</sequence>
<accession>A0AAD7U0T1</accession>
<gene>
    <name evidence="2" type="ORF">ONZ51_g2176</name>
</gene>
<proteinExistence type="predicted"/>
<keyword evidence="3" id="KW-1185">Reference proteome</keyword>
<feature type="region of interest" description="Disordered" evidence="1">
    <location>
        <begin position="204"/>
        <end position="251"/>
    </location>
</feature>
<feature type="region of interest" description="Disordered" evidence="1">
    <location>
        <begin position="1"/>
        <end position="60"/>
    </location>
</feature>
<feature type="compositionally biased region" description="Polar residues" evidence="1">
    <location>
        <begin position="1"/>
        <end position="13"/>
    </location>
</feature>
<evidence type="ECO:0000313" key="3">
    <source>
        <dbReference type="Proteomes" id="UP001215151"/>
    </source>
</evidence>
<feature type="compositionally biased region" description="Basic and acidic residues" evidence="1">
    <location>
        <begin position="37"/>
        <end position="60"/>
    </location>
</feature>
<reference evidence="2" key="1">
    <citation type="submission" date="2022-11" db="EMBL/GenBank/DDBJ databases">
        <title>Genome Sequence of Cubamyces cubensis.</title>
        <authorList>
            <person name="Buettner E."/>
        </authorList>
    </citation>
    <scope>NUCLEOTIDE SEQUENCE</scope>
    <source>
        <strain evidence="2">MPL-01</strain>
    </source>
</reference>
<dbReference type="EMBL" id="JAPEVG010000033">
    <property type="protein sequence ID" value="KAJ8494690.1"/>
    <property type="molecule type" value="Genomic_DNA"/>
</dbReference>